<dbReference type="GO" id="GO:0006355">
    <property type="term" value="P:regulation of DNA-templated transcription"/>
    <property type="evidence" value="ECO:0007669"/>
    <property type="project" value="InterPro"/>
</dbReference>
<dbReference type="Gene3D" id="1.10.1220.10">
    <property type="entry name" value="Met repressor-like"/>
    <property type="match status" value="1"/>
</dbReference>
<sequence>RKLDISESDAIRMYYRQIAINKGIPFELKVPNKETIEALNEIKKIKLREYKNFDQYLSNIGIQ</sequence>
<dbReference type="AlphaFoldDB" id="A0A3B0U4L9"/>
<proteinExistence type="predicted"/>
<accession>A0A3B0U4L9</accession>
<reference evidence="1" key="1">
    <citation type="submission" date="2018-06" db="EMBL/GenBank/DDBJ databases">
        <authorList>
            <person name="Zhirakovskaya E."/>
        </authorList>
    </citation>
    <scope>NUCLEOTIDE SEQUENCE</scope>
</reference>
<name>A0A3B0U4L9_9ZZZZ</name>
<organism evidence="1">
    <name type="scientific">hydrothermal vent metagenome</name>
    <dbReference type="NCBI Taxonomy" id="652676"/>
    <lineage>
        <taxon>unclassified sequences</taxon>
        <taxon>metagenomes</taxon>
        <taxon>ecological metagenomes</taxon>
    </lineage>
</organism>
<dbReference type="InterPro" id="IPR007337">
    <property type="entry name" value="RelB/DinJ"/>
</dbReference>
<dbReference type="Pfam" id="PF04221">
    <property type="entry name" value="RelB"/>
    <property type="match status" value="1"/>
</dbReference>
<protein>
    <submittedName>
        <fullName evidence="1">Antitoxin DinJ (Binds YafQ toxin)</fullName>
    </submittedName>
</protein>
<dbReference type="InterPro" id="IPR013321">
    <property type="entry name" value="Arc_rbn_hlx_hlx"/>
</dbReference>
<evidence type="ECO:0000313" key="1">
    <source>
        <dbReference type="EMBL" id="VAW19399.1"/>
    </source>
</evidence>
<gene>
    <name evidence="1" type="ORF">MNBD_BACTEROID05-847</name>
</gene>
<dbReference type="EMBL" id="UOEN01000470">
    <property type="protein sequence ID" value="VAW19399.1"/>
    <property type="molecule type" value="Genomic_DNA"/>
</dbReference>
<feature type="non-terminal residue" evidence="1">
    <location>
        <position position="1"/>
    </location>
</feature>